<protein>
    <recommendedName>
        <fullName evidence="8">4-nitrophenylphosphatase</fullName>
    </recommendedName>
</protein>
<dbReference type="Pfam" id="PF13344">
    <property type="entry name" value="Hydrolase_6"/>
    <property type="match status" value="1"/>
</dbReference>
<dbReference type="OrthoDB" id="413953at2759"/>
<dbReference type="NCBIfam" id="TIGR01460">
    <property type="entry name" value="HAD-SF-IIA"/>
    <property type="match status" value="1"/>
</dbReference>
<dbReference type="InterPro" id="IPR036412">
    <property type="entry name" value="HAD-like_sf"/>
</dbReference>
<evidence type="ECO:0000256" key="3">
    <source>
        <dbReference type="PIRSR" id="PIRSR000915-1"/>
    </source>
</evidence>
<dbReference type="PANTHER" id="PTHR19288:SF93">
    <property type="entry name" value="FI11325P-RELATED"/>
    <property type="match status" value="1"/>
</dbReference>
<dbReference type="Gene3D" id="3.40.50.1000">
    <property type="entry name" value="HAD superfamily/HAD-like"/>
    <property type="match status" value="2"/>
</dbReference>
<dbReference type="InterPro" id="IPR006349">
    <property type="entry name" value="PGP_euk"/>
</dbReference>
<evidence type="ECO:0000256" key="4">
    <source>
        <dbReference type="PIRSR" id="PIRSR000915-2"/>
    </source>
</evidence>
<dbReference type="GO" id="GO:0005737">
    <property type="term" value="C:cytoplasm"/>
    <property type="evidence" value="ECO:0007669"/>
    <property type="project" value="TreeGrafter"/>
</dbReference>
<keyword evidence="7" id="KW-1185">Reference proteome</keyword>
<dbReference type="PIRSF" id="PIRSF000915">
    <property type="entry name" value="PGP-type_phosphatase"/>
    <property type="match status" value="1"/>
</dbReference>
<organism evidence="6 7">
    <name type="scientific">Polypedilum vanderplanki</name>
    <name type="common">Sleeping chironomid midge</name>
    <dbReference type="NCBI Taxonomy" id="319348"/>
    <lineage>
        <taxon>Eukaryota</taxon>
        <taxon>Metazoa</taxon>
        <taxon>Ecdysozoa</taxon>
        <taxon>Arthropoda</taxon>
        <taxon>Hexapoda</taxon>
        <taxon>Insecta</taxon>
        <taxon>Pterygota</taxon>
        <taxon>Neoptera</taxon>
        <taxon>Endopterygota</taxon>
        <taxon>Diptera</taxon>
        <taxon>Nematocera</taxon>
        <taxon>Chironomoidea</taxon>
        <taxon>Chironomidae</taxon>
        <taxon>Chironominae</taxon>
        <taxon>Polypedilum</taxon>
        <taxon>Polypedilum</taxon>
    </lineage>
</organism>
<feature type="binding site" evidence="5">
    <location>
        <position position="28"/>
    </location>
    <ligand>
        <name>Mg(2+)</name>
        <dbReference type="ChEBI" id="CHEBI:18420"/>
    </ligand>
</feature>
<dbReference type="Pfam" id="PF13242">
    <property type="entry name" value="Hydrolase_like"/>
    <property type="match status" value="1"/>
</dbReference>
<feature type="active site" description="Nucleophile" evidence="3">
    <location>
        <position position="26"/>
    </location>
</feature>
<gene>
    <name evidence="6" type="ORF">PVAND_016792</name>
</gene>
<dbReference type="InterPro" id="IPR006357">
    <property type="entry name" value="HAD-SF_hydro_IIA"/>
</dbReference>
<accession>A0A9J6BGU1</accession>
<keyword evidence="5" id="KW-0479">Metal-binding</keyword>
<dbReference type="EMBL" id="JADBJN010000004">
    <property type="protein sequence ID" value="KAG5668872.1"/>
    <property type="molecule type" value="Genomic_DNA"/>
</dbReference>
<sequence>MPVDLSNFSQKELHEWINKFDTILCDCDGVLWSYNTPFPGASETVNTFINLGKRVYLVTNHSHILREEMLAKCHKLGFNVKLEDLVTSSYVTAHYLKQIGFNKKAYVIGSKELGKELDEVGIEHIGIGQDNLDCDIVQYVMKKYELDENVGAVIVSFDANFSYIKLCKAVNYLKDKNNLFIATNGDRYFDFPKWNFLLPETGCLINAIECGSSRLATIISKPSTYLCNVLAENSPPINPKKALVIGDSLRTDIVFGNNAGYETLLVGTGVNELKDVEEIIEKIKSGDDSQETKKLLPNFYIPSLNDFHKKLME</sequence>
<evidence type="ECO:0000256" key="2">
    <source>
        <dbReference type="PIRNR" id="PIRNR000915"/>
    </source>
</evidence>
<dbReference type="InterPro" id="IPR023214">
    <property type="entry name" value="HAD_sf"/>
</dbReference>
<feature type="active site" description="Proton donor" evidence="3">
    <location>
        <position position="28"/>
    </location>
</feature>
<dbReference type="GO" id="GO:0016791">
    <property type="term" value="F:phosphatase activity"/>
    <property type="evidence" value="ECO:0007669"/>
    <property type="project" value="InterPro"/>
</dbReference>
<proteinExistence type="inferred from homology"/>
<evidence type="ECO:0000256" key="5">
    <source>
        <dbReference type="PIRSR" id="PIRSR000915-3"/>
    </source>
</evidence>
<evidence type="ECO:0000313" key="7">
    <source>
        <dbReference type="Proteomes" id="UP001107558"/>
    </source>
</evidence>
<comment type="cofactor">
    <cofactor evidence="5">
        <name>Mg(2+)</name>
        <dbReference type="ChEBI" id="CHEBI:18420"/>
    </cofactor>
    <text evidence="5">Divalent metal ions. Mg(2+) is the most effective.</text>
</comment>
<name>A0A9J6BGU1_POLVA</name>
<dbReference type="PANTHER" id="PTHR19288">
    <property type="entry name" value="4-NITROPHENYLPHOSPHATASE-RELATED"/>
    <property type="match status" value="1"/>
</dbReference>
<feature type="binding site" evidence="5">
    <location>
        <position position="247"/>
    </location>
    <ligand>
        <name>Mg(2+)</name>
        <dbReference type="ChEBI" id="CHEBI:18420"/>
    </ligand>
</feature>
<comment type="similarity">
    <text evidence="2">Belongs to the HAD-like hydrolase superfamily.</text>
</comment>
<comment type="caution">
    <text evidence="6">The sequence shown here is derived from an EMBL/GenBank/DDBJ whole genome shotgun (WGS) entry which is preliminary data.</text>
</comment>
<dbReference type="AlphaFoldDB" id="A0A9J6BGU1"/>
<keyword evidence="1 2" id="KW-0378">Hydrolase</keyword>
<dbReference type="Proteomes" id="UP001107558">
    <property type="component" value="Chromosome 4"/>
</dbReference>
<evidence type="ECO:0008006" key="8">
    <source>
        <dbReference type="Google" id="ProtNLM"/>
    </source>
</evidence>
<reference evidence="6" key="1">
    <citation type="submission" date="2021-03" db="EMBL/GenBank/DDBJ databases">
        <title>Chromosome level genome of the anhydrobiotic midge Polypedilum vanderplanki.</title>
        <authorList>
            <person name="Yoshida Y."/>
            <person name="Kikawada T."/>
            <person name="Gusev O."/>
        </authorList>
    </citation>
    <scope>NUCLEOTIDE SEQUENCE</scope>
    <source>
        <strain evidence="6">NIAS01</strain>
        <tissue evidence="6">Whole body or cell culture</tissue>
    </source>
</reference>
<feature type="binding site" evidence="4">
    <location>
        <position position="221"/>
    </location>
    <ligand>
        <name>substrate</name>
    </ligand>
</feature>
<dbReference type="NCBIfam" id="TIGR01452">
    <property type="entry name" value="PGP_euk"/>
    <property type="match status" value="1"/>
</dbReference>
<evidence type="ECO:0000256" key="1">
    <source>
        <dbReference type="ARBA" id="ARBA00022801"/>
    </source>
</evidence>
<dbReference type="SUPFAM" id="SSF56784">
    <property type="entry name" value="HAD-like"/>
    <property type="match status" value="1"/>
</dbReference>
<dbReference type="GO" id="GO:0046872">
    <property type="term" value="F:metal ion binding"/>
    <property type="evidence" value="ECO:0007669"/>
    <property type="project" value="UniProtKB-KW"/>
</dbReference>
<feature type="binding site" evidence="5">
    <location>
        <position position="26"/>
    </location>
    <ligand>
        <name>Mg(2+)</name>
        <dbReference type="ChEBI" id="CHEBI:18420"/>
    </ligand>
</feature>
<keyword evidence="5" id="KW-0460">Magnesium</keyword>
<evidence type="ECO:0000313" key="6">
    <source>
        <dbReference type="EMBL" id="KAG5668872.1"/>
    </source>
</evidence>